<reference evidence="1" key="2">
    <citation type="journal article" date="2014" name="Int. J. Syst. Evol. Microbiol.">
        <title>Complete genome sequence of Corynebacterium casei LMG S-19264T (=DSM 44701T), isolated from a smear-ripened cheese.</title>
        <authorList>
            <consortium name="US DOE Joint Genome Institute (JGI-PGF)"/>
            <person name="Walter F."/>
            <person name="Albersmeier A."/>
            <person name="Kalinowski J."/>
            <person name="Ruckert C."/>
        </authorList>
    </citation>
    <scope>NUCLEOTIDE SEQUENCE</scope>
    <source>
        <strain evidence="1">CGMCC 1.8885</strain>
    </source>
</reference>
<reference evidence="1" key="4">
    <citation type="submission" date="2023-08" db="EMBL/GenBank/DDBJ databases">
        <authorList>
            <person name="Sun Q."/>
            <person name="Zhou Y."/>
        </authorList>
    </citation>
    <scope>NUCLEOTIDE SEQUENCE</scope>
    <source>
        <strain evidence="2">CGMCC 1.8884</strain>
        <strain evidence="1">CGMCC 1.8885</strain>
    </source>
</reference>
<reference evidence="3" key="3">
    <citation type="journal article" date="2019" name="Int. J. Syst. Evol. Microbiol.">
        <title>The Global Catalogue of Microorganisms (GCM) 10K type strain sequencing project: providing services to taxonomists for standard genome sequencing and annotation.</title>
        <authorList>
            <consortium name="The Broad Institute Genomics Platform"/>
            <consortium name="The Broad Institute Genome Sequencing Center for Infectious Disease"/>
            <person name="Wu L."/>
            <person name="Ma J."/>
        </authorList>
    </citation>
    <scope>NUCLEOTIDE SEQUENCE [LARGE SCALE GENOMIC DNA]</scope>
    <source>
        <strain evidence="3">CGMCC 1.8884</strain>
    </source>
</reference>
<dbReference type="EMBL" id="BMLZ01000003">
    <property type="protein sequence ID" value="GGP28819.1"/>
    <property type="molecule type" value="Genomic_DNA"/>
</dbReference>
<keyword evidence="3" id="KW-1185">Reference proteome</keyword>
<dbReference type="Proteomes" id="UP000652720">
    <property type="component" value="Unassembled WGS sequence"/>
</dbReference>
<evidence type="ECO:0000313" key="3">
    <source>
        <dbReference type="Proteomes" id="UP000630135"/>
    </source>
</evidence>
<proteinExistence type="predicted"/>
<dbReference type="Proteomes" id="UP000630135">
    <property type="component" value="Unassembled WGS sequence"/>
</dbReference>
<gene>
    <name evidence="2" type="ORF">GCM10008021_04700</name>
    <name evidence="1" type="ORF">GCM10010914_08030</name>
</gene>
<evidence type="ECO:0000313" key="2">
    <source>
        <dbReference type="EMBL" id="GGP28819.1"/>
    </source>
</evidence>
<evidence type="ECO:0000313" key="4">
    <source>
        <dbReference type="Proteomes" id="UP000652720"/>
    </source>
</evidence>
<dbReference type="AlphaFoldDB" id="A0AAV4K3M7"/>
<evidence type="ECO:0000313" key="1">
    <source>
        <dbReference type="EMBL" id="GGI76169.1"/>
    </source>
</evidence>
<protein>
    <submittedName>
        <fullName evidence="1">Uncharacterized protein</fullName>
    </submittedName>
</protein>
<organism evidence="1 4">
    <name type="scientific">Deinococcus wulumuqiensis</name>
    <dbReference type="NCBI Taxonomy" id="980427"/>
    <lineage>
        <taxon>Bacteria</taxon>
        <taxon>Thermotogati</taxon>
        <taxon>Deinococcota</taxon>
        <taxon>Deinococci</taxon>
        <taxon>Deinococcales</taxon>
        <taxon>Deinococcaceae</taxon>
        <taxon>Deinococcus</taxon>
    </lineage>
</organism>
<dbReference type="EMBL" id="BMMA01000004">
    <property type="protein sequence ID" value="GGI76169.1"/>
    <property type="molecule type" value="Genomic_DNA"/>
</dbReference>
<reference evidence="2" key="1">
    <citation type="journal article" date="2014" name="Int. J. Syst. Evol. Microbiol.">
        <title>Complete genome of a new Firmicutes species belonging to the dominant human colonic microbiota ('Ruminococcus bicirculans') reveals two chromosomes and a selective capacity to utilize plant glucans.</title>
        <authorList>
            <consortium name="NISC Comparative Sequencing Program"/>
            <person name="Wegmann U."/>
            <person name="Louis P."/>
            <person name="Goesmann A."/>
            <person name="Henrissat B."/>
            <person name="Duncan S.H."/>
            <person name="Flint H.J."/>
        </authorList>
    </citation>
    <scope>NUCLEOTIDE SEQUENCE</scope>
    <source>
        <strain evidence="2">CGMCC 1.8884</strain>
    </source>
</reference>
<sequence length="128" mass="13844">MLRHGLHNQFLRVIPVSNDSSQFELLDSPEIKQHVIQLVGGLCQTARGIRSGSGLTNINRERLSVLDINQGTAGLLDPTFGSCSTAIPERAEVGSLLTGFAVKRGVNGQHAEWADQPTLDGRADRRSV</sequence>
<accession>A0AAV4K3M7</accession>
<comment type="caution">
    <text evidence="1">The sequence shown here is derived from an EMBL/GenBank/DDBJ whole genome shotgun (WGS) entry which is preliminary data.</text>
</comment>
<name>A0AAV4K3M7_9DEIO</name>